<protein>
    <submittedName>
        <fullName evidence="1">Uncharacterized protein</fullName>
    </submittedName>
</protein>
<sequence>MHLICTLASLAVSFPVHALAAPASPLSTNTHPFTSLITFGDELSDNGNGSYAHGISNSLTPSSPPNPIYGYGTWTNGPIAASYLSTSLDIPNTASYAFGGCCGGSKSGATLSNTYTPSQASVPSVLDQIANFTAELHAGMVGDHTNTFDPSTALAFIWAGQNDLSAHTDAFWLDDPHNSLFASNLSAYTVTAVQQLLALGIPNVLVANIYPKHIAPVTSTYLCGGSDNGCTRTWGQVITAANTQLQQTLASTFGDKVIYYDSFSFVSELAAHAPSYGFTAPLSSICDGQGDANWDACMTTGKASDGSTEIVGWNDFFWMNFVQPTTRVHELVGEDMAKAVMGHFGM</sequence>
<dbReference type="EMBL" id="JAPDRQ010000140">
    <property type="protein sequence ID" value="KAJ9653827.1"/>
    <property type="molecule type" value="Genomic_DNA"/>
</dbReference>
<gene>
    <name evidence="1" type="ORF">H2198_007055</name>
</gene>
<dbReference type="Proteomes" id="UP001172386">
    <property type="component" value="Unassembled WGS sequence"/>
</dbReference>
<name>A0ACC3A176_9EURO</name>
<reference evidence="1" key="1">
    <citation type="submission" date="2022-10" db="EMBL/GenBank/DDBJ databases">
        <title>Culturing micro-colonial fungi from biological soil crusts in the Mojave desert and describing Neophaeococcomyces mojavensis, and introducing the new genera and species Taxawa tesnikishii.</title>
        <authorList>
            <person name="Kurbessoian T."/>
            <person name="Stajich J.E."/>
        </authorList>
    </citation>
    <scope>NUCLEOTIDE SEQUENCE</scope>
    <source>
        <strain evidence="1">JES_112</strain>
    </source>
</reference>
<keyword evidence="2" id="KW-1185">Reference proteome</keyword>
<evidence type="ECO:0000313" key="1">
    <source>
        <dbReference type="EMBL" id="KAJ9653827.1"/>
    </source>
</evidence>
<proteinExistence type="predicted"/>
<evidence type="ECO:0000313" key="2">
    <source>
        <dbReference type="Proteomes" id="UP001172386"/>
    </source>
</evidence>
<comment type="caution">
    <text evidence="1">The sequence shown here is derived from an EMBL/GenBank/DDBJ whole genome shotgun (WGS) entry which is preliminary data.</text>
</comment>
<accession>A0ACC3A176</accession>
<organism evidence="1 2">
    <name type="scientific">Neophaeococcomyces mojaviensis</name>
    <dbReference type="NCBI Taxonomy" id="3383035"/>
    <lineage>
        <taxon>Eukaryota</taxon>
        <taxon>Fungi</taxon>
        <taxon>Dikarya</taxon>
        <taxon>Ascomycota</taxon>
        <taxon>Pezizomycotina</taxon>
        <taxon>Eurotiomycetes</taxon>
        <taxon>Chaetothyriomycetidae</taxon>
        <taxon>Chaetothyriales</taxon>
        <taxon>Chaetothyriales incertae sedis</taxon>
        <taxon>Neophaeococcomyces</taxon>
    </lineage>
</organism>